<dbReference type="GO" id="GO:0003723">
    <property type="term" value="F:RNA binding"/>
    <property type="evidence" value="ECO:0007669"/>
    <property type="project" value="UniProtKB-UniRule"/>
</dbReference>
<dbReference type="Gene3D" id="2.30.30.140">
    <property type="match status" value="1"/>
</dbReference>
<organism evidence="4 5">
    <name type="scientific">Rotaria socialis</name>
    <dbReference type="NCBI Taxonomy" id="392032"/>
    <lineage>
        <taxon>Eukaryota</taxon>
        <taxon>Metazoa</taxon>
        <taxon>Spiralia</taxon>
        <taxon>Gnathifera</taxon>
        <taxon>Rotifera</taxon>
        <taxon>Eurotatoria</taxon>
        <taxon>Bdelloidea</taxon>
        <taxon>Philodinida</taxon>
        <taxon>Philodinidae</taxon>
        <taxon>Rotaria</taxon>
    </lineage>
</organism>
<comment type="caution">
    <text evidence="4">The sequence shown here is derived from an EMBL/GenBank/DDBJ whole genome shotgun (WGS) entry which is preliminary data.</text>
</comment>
<feature type="region of interest" description="Disordered" evidence="2">
    <location>
        <begin position="429"/>
        <end position="452"/>
    </location>
</feature>
<reference evidence="4" key="1">
    <citation type="submission" date="2021-02" db="EMBL/GenBank/DDBJ databases">
        <authorList>
            <person name="Nowell W R."/>
        </authorList>
    </citation>
    <scope>NUCLEOTIDE SEQUENCE</scope>
</reference>
<feature type="domain" description="RRM" evidence="3">
    <location>
        <begin position="9"/>
        <end position="84"/>
    </location>
</feature>
<dbReference type="SMART" id="SM00360">
    <property type="entry name" value="RRM"/>
    <property type="match status" value="1"/>
</dbReference>
<dbReference type="Gene3D" id="3.30.70.330">
    <property type="match status" value="1"/>
</dbReference>
<dbReference type="Proteomes" id="UP000663848">
    <property type="component" value="Unassembled WGS sequence"/>
</dbReference>
<dbReference type="SUPFAM" id="SSF63748">
    <property type="entry name" value="Tudor/PWWP/MBT"/>
    <property type="match status" value="1"/>
</dbReference>
<dbReference type="Pfam" id="PF00076">
    <property type="entry name" value="RRM_1"/>
    <property type="match status" value="1"/>
</dbReference>
<evidence type="ECO:0000259" key="3">
    <source>
        <dbReference type="PROSITE" id="PS50102"/>
    </source>
</evidence>
<dbReference type="InterPro" id="IPR000504">
    <property type="entry name" value="RRM_dom"/>
</dbReference>
<dbReference type="InterPro" id="IPR012677">
    <property type="entry name" value="Nucleotide-bd_a/b_plait_sf"/>
</dbReference>
<gene>
    <name evidence="4" type="ORF">QYT958_LOCUS9421</name>
</gene>
<evidence type="ECO:0000313" key="4">
    <source>
        <dbReference type="EMBL" id="CAF4567771.1"/>
    </source>
</evidence>
<dbReference type="InterPro" id="IPR002999">
    <property type="entry name" value="Tudor"/>
</dbReference>
<proteinExistence type="predicted"/>
<dbReference type="SMART" id="SM00333">
    <property type="entry name" value="TUDOR"/>
    <property type="match status" value="1"/>
</dbReference>
<dbReference type="AlphaFoldDB" id="A0A820ZSV6"/>
<accession>A0A820ZSV6</accession>
<sequence>MDDFGSHVNCIVMKNLPKDYTESQLEKLFSKFGRIVSINWLINFFIEHFSSINYAEPESCTNAVENMNNYVIGQLTLYVNHSSTQTTNISSLPQNECRFNDESNIEKNSTSLPNSQNRFSSFQLANYYGISLLYLFNKTNYCLEININIREHDSFITNKNYSVYLSNLELPNIIFAATLDDYINTTLLLTKMNNHEQLAKVQAKFYQSNILIVGQFCAALFNGDWYRARILKIDENRVQVQYIDWVNIRWCDSILDIRPLLNDSSIKISLFDTNTDLPPLSPKLHSFNKTIRRKNVFDILVFDVKLEMIVLRIENGLPYVQLNLGERNLNAEIRAILPQPSVSTTTTILQKLDDEQVNFNSNKPEMNIFETHSVQLTRVDADSECFHVVSMRDNLPTIMSALNDWDVEKQPLIIEPKPNMLICPQYQDTTEEKRLRKSPEKDESSISHQCTSHPSENIHAEVKFMDERISYTTIGSDGISSCTFLLVIGRIDDNEFAFLSHYPEPYEPPFTPITVLVDLIDKLSERMAEPIGKCPPPNMTKKNKIDEFKFPNMKILVGGAAMENEDLVRDGFSLLNHNNNNNEHLFTDLSSRLIYQQLKSNAIILKPITFTLNDSDKSRGMYKYIFLDNYKR</sequence>
<evidence type="ECO:0000313" key="5">
    <source>
        <dbReference type="Proteomes" id="UP000663848"/>
    </source>
</evidence>
<dbReference type="Pfam" id="PF00567">
    <property type="entry name" value="TUDOR"/>
    <property type="match status" value="1"/>
</dbReference>
<dbReference type="InterPro" id="IPR035979">
    <property type="entry name" value="RBD_domain_sf"/>
</dbReference>
<dbReference type="PROSITE" id="PS50102">
    <property type="entry name" value="RRM"/>
    <property type="match status" value="1"/>
</dbReference>
<dbReference type="EMBL" id="CAJOBR010000993">
    <property type="protein sequence ID" value="CAF4567771.1"/>
    <property type="molecule type" value="Genomic_DNA"/>
</dbReference>
<evidence type="ECO:0000256" key="1">
    <source>
        <dbReference type="PROSITE-ProRule" id="PRU00176"/>
    </source>
</evidence>
<keyword evidence="1" id="KW-0694">RNA-binding</keyword>
<name>A0A820ZSV6_9BILA</name>
<protein>
    <recommendedName>
        <fullName evidence="3">RRM domain-containing protein</fullName>
    </recommendedName>
</protein>
<dbReference type="CDD" id="cd00590">
    <property type="entry name" value="RRM_SF"/>
    <property type="match status" value="1"/>
</dbReference>
<dbReference type="SUPFAM" id="SSF54928">
    <property type="entry name" value="RNA-binding domain, RBD"/>
    <property type="match status" value="1"/>
</dbReference>
<feature type="compositionally biased region" description="Basic and acidic residues" evidence="2">
    <location>
        <begin position="430"/>
        <end position="445"/>
    </location>
</feature>
<evidence type="ECO:0000256" key="2">
    <source>
        <dbReference type="SAM" id="MobiDB-lite"/>
    </source>
</evidence>